<evidence type="ECO:0000313" key="3">
    <source>
        <dbReference type="EMBL" id="SBT44667.1"/>
    </source>
</evidence>
<keyword evidence="2" id="KW-1133">Transmembrane helix</keyword>
<reference evidence="3 4" key="1">
    <citation type="submission" date="2016-06" db="EMBL/GenBank/DDBJ databases">
        <authorList>
            <person name="Kjaerup R.B."/>
            <person name="Dalgaard T.S."/>
            <person name="Juul-Madsen H.R."/>
        </authorList>
    </citation>
    <scope>NUCLEOTIDE SEQUENCE [LARGE SCALE GENOMIC DNA]</scope>
    <source>
        <strain evidence="3 4">DSM 45248</strain>
    </source>
</reference>
<evidence type="ECO:0000256" key="1">
    <source>
        <dbReference type="SAM" id="MobiDB-lite"/>
    </source>
</evidence>
<sequence length="407" mass="41937">MKPLARSAAVLGSGLAGLLVAWAGDLHGLENSPSYLLLASTLLAVGLVGSTRDISLAEVRAHLSTVLLAVTVGVIAKAALIAGVMFLAFHDPAALVLGVAVAQIDPLAVAAMSRPDRTSPRARSILSIWASFDDPVTVLVTVYFSAVALDLRGGGSGTAPGLLGDRPVDLLLAFAANLALAAAAWLLWKGMRAAGLREGSPAGPRTRAALRWTAVALLVVLVLVAAWQFLMLGLAIAGLFFRPRLGPVVGRSTQAAYLVATFLLGLLLVQGVHVVEGLVLGLAAVAAHLLVSLPISRGLPAADRRYLAWGQQNGLTAMILALVLERDFPGTVGVVATAIIVINSIHALATVLLDRRRPPTAPGGGAASDPPSRSGRNGHPDPAPRDADGGLPRMREVPPTGALEPDR</sequence>
<dbReference type="Proteomes" id="UP000198765">
    <property type="component" value="Chromosome I"/>
</dbReference>
<feature type="transmembrane region" description="Helical" evidence="2">
    <location>
        <begin position="330"/>
        <end position="353"/>
    </location>
</feature>
<keyword evidence="2" id="KW-0812">Transmembrane</keyword>
<name>A0A1A8ZLH4_9ACTN</name>
<feature type="transmembrane region" description="Helical" evidence="2">
    <location>
        <begin position="209"/>
        <end position="236"/>
    </location>
</feature>
<feature type="region of interest" description="Disordered" evidence="1">
    <location>
        <begin position="358"/>
        <end position="407"/>
    </location>
</feature>
<evidence type="ECO:0000313" key="4">
    <source>
        <dbReference type="Proteomes" id="UP000198765"/>
    </source>
</evidence>
<feature type="transmembrane region" description="Helical" evidence="2">
    <location>
        <begin position="33"/>
        <end position="51"/>
    </location>
</feature>
<keyword evidence="4" id="KW-1185">Reference proteome</keyword>
<feature type="transmembrane region" description="Helical" evidence="2">
    <location>
        <begin position="125"/>
        <end position="148"/>
    </location>
</feature>
<feature type="compositionally biased region" description="Basic and acidic residues" evidence="1">
    <location>
        <begin position="378"/>
        <end position="396"/>
    </location>
</feature>
<dbReference type="AlphaFoldDB" id="A0A1A8ZLH4"/>
<protein>
    <submittedName>
        <fullName evidence="3">NhaP-type Na+/H+ or K+/H+ antiporter</fullName>
    </submittedName>
</protein>
<organism evidence="3 4">
    <name type="scientific">Micromonospora narathiwatensis</name>
    <dbReference type="NCBI Taxonomy" id="299146"/>
    <lineage>
        <taxon>Bacteria</taxon>
        <taxon>Bacillati</taxon>
        <taxon>Actinomycetota</taxon>
        <taxon>Actinomycetes</taxon>
        <taxon>Micromonosporales</taxon>
        <taxon>Micromonosporaceae</taxon>
        <taxon>Micromonospora</taxon>
    </lineage>
</organism>
<feature type="transmembrane region" description="Helical" evidence="2">
    <location>
        <begin position="63"/>
        <end position="87"/>
    </location>
</feature>
<accession>A0A1A8ZLH4</accession>
<keyword evidence="2" id="KW-0472">Membrane</keyword>
<dbReference type="EMBL" id="LT594324">
    <property type="protein sequence ID" value="SBT44667.1"/>
    <property type="molecule type" value="Genomic_DNA"/>
</dbReference>
<dbReference type="PATRIC" id="fig|299146.4.peg.2199"/>
<feature type="transmembrane region" description="Helical" evidence="2">
    <location>
        <begin position="256"/>
        <end position="285"/>
    </location>
</feature>
<feature type="transmembrane region" description="Helical" evidence="2">
    <location>
        <begin position="93"/>
        <end position="113"/>
    </location>
</feature>
<gene>
    <name evidence="3" type="ORF">GA0070621_2128</name>
</gene>
<evidence type="ECO:0000256" key="2">
    <source>
        <dbReference type="SAM" id="Phobius"/>
    </source>
</evidence>
<feature type="transmembrane region" description="Helical" evidence="2">
    <location>
        <begin position="168"/>
        <end position="188"/>
    </location>
</feature>
<proteinExistence type="predicted"/>